<dbReference type="PANTHER" id="PTHR37994:SF1">
    <property type="entry name" value="ER TRANSPORTER 6TM N-TERMINAL DOMAIN-CONTAINING PROTEIN"/>
    <property type="match status" value="1"/>
</dbReference>
<dbReference type="Pfam" id="PF10334">
    <property type="entry name" value="BRE4"/>
    <property type="match status" value="1"/>
</dbReference>
<comment type="subcellular location">
    <subcellularLocation>
        <location evidence="1">Membrane</location>
        <topology evidence="1">Multi-pass membrane protein</topology>
    </subcellularLocation>
</comment>
<feature type="compositionally biased region" description="Polar residues" evidence="5">
    <location>
        <begin position="1"/>
        <end position="14"/>
    </location>
</feature>
<evidence type="ECO:0000256" key="5">
    <source>
        <dbReference type="SAM" id="MobiDB-lite"/>
    </source>
</evidence>
<feature type="transmembrane region" description="Helical" evidence="6">
    <location>
        <begin position="608"/>
        <end position="627"/>
    </location>
</feature>
<keyword evidence="2 6" id="KW-0812">Transmembrane</keyword>
<keyword evidence="11" id="KW-1185">Reference proteome</keyword>
<evidence type="ECO:0000256" key="3">
    <source>
        <dbReference type="ARBA" id="ARBA00022989"/>
    </source>
</evidence>
<gene>
    <name evidence="10" type="ORF">PHYBLDRAFT_138612</name>
</gene>
<feature type="compositionally biased region" description="Basic and acidic residues" evidence="5">
    <location>
        <begin position="15"/>
        <end position="31"/>
    </location>
</feature>
<protein>
    <recommendedName>
        <fullName evidence="12">ER transporter 6TM N-terminal domain-containing protein</fullName>
    </recommendedName>
</protein>
<dbReference type="STRING" id="763407.A0A167R834"/>
<dbReference type="EMBL" id="KV440971">
    <property type="protein sequence ID" value="OAD81069.1"/>
    <property type="molecule type" value="Genomic_DNA"/>
</dbReference>
<evidence type="ECO:0000256" key="4">
    <source>
        <dbReference type="ARBA" id="ARBA00023136"/>
    </source>
</evidence>
<evidence type="ECO:0000259" key="9">
    <source>
        <dbReference type="Pfam" id="PF13515"/>
    </source>
</evidence>
<feature type="domain" description="Putative ER transporter 6TM N-terminal" evidence="8">
    <location>
        <begin position="155"/>
        <end position="319"/>
    </location>
</feature>
<evidence type="ECO:0000259" key="7">
    <source>
        <dbReference type="Pfam" id="PF10334"/>
    </source>
</evidence>
<feature type="transmembrane region" description="Helical" evidence="6">
    <location>
        <begin position="659"/>
        <end position="679"/>
    </location>
</feature>
<dbReference type="GeneID" id="28990939"/>
<dbReference type="AlphaFoldDB" id="A0A167R834"/>
<dbReference type="Proteomes" id="UP000077315">
    <property type="component" value="Unassembled WGS sequence"/>
</dbReference>
<dbReference type="GO" id="GO:0016020">
    <property type="term" value="C:membrane"/>
    <property type="evidence" value="ECO:0007669"/>
    <property type="project" value="UniProtKB-SubCell"/>
</dbReference>
<dbReference type="OrthoDB" id="2274698at2759"/>
<evidence type="ECO:0000256" key="1">
    <source>
        <dbReference type="ARBA" id="ARBA00004141"/>
    </source>
</evidence>
<dbReference type="InterPro" id="IPR018823">
    <property type="entry name" value="ArAE_2_N"/>
</dbReference>
<feature type="transmembrane region" description="Helical" evidence="6">
    <location>
        <begin position="180"/>
        <end position="201"/>
    </location>
</feature>
<reference evidence="11" key="1">
    <citation type="submission" date="2015-06" db="EMBL/GenBank/DDBJ databases">
        <title>Expansion of signal transduction pathways in fungi by whole-genome duplication.</title>
        <authorList>
            <consortium name="DOE Joint Genome Institute"/>
            <person name="Corrochano L.M."/>
            <person name="Kuo A."/>
            <person name="Marcet-Houben M."/>
            <person name="Polaino S."/>
            <person name="Salamov A."/>
            <person name="Villalobos J.M."/>
            <person name="Alvarez M.I."/>
            <person name="Avalos J."/>
            <person name="Benito E.P."/>
            <person name="Benoit I."/>
            <person name="Burger G."/>
            <person name="Camino L.P."/>
            <person name="Canovas D."/>
            <person name="Cerda-Olmedo E."/>
            <person name="Cheng J.-F."/>
            <person name="Dominguez A."/>
            <person name="Elias M."/>
            <person name="Eslava A.P."/>
            <person name="Glaser F."/>
            <person name="Grimwood J."/>
            <person name="Gutierrez G."/>
            <person name="Heitman J."/>
            <person name="Henrissat B."/>
            <person name="Iturriaga E.A."/>
            <person name="Lang B.F."/>
            <person name="Lavin J.L."/>
            <person name="Lee S."/>
            <person name="Li W."/>
            <person name="Lindquist E."/>
            <person name="Lopez-Garcia S."/>
            <person name="Luque E.M."/>
            <person name="Marcos A.T."/>
            <person name="Martin J."/>
            <person name="McCluskey K."/>
            <person name="Medina H.R."/>
            <person name="Miralles-Duran A."/>
            <person name="Miyazaki A."/>
            <person name="Munoz-Torres E."/>
            <person name="Oguiza J.A."/>
            <person name="Ohm R."/>
            <person name="Olmedo M."/>
            <person name="Orejas M."/>
            <person name="Ortiz-Castellanos L."/>
            <person name="Pisabarro A.G."/>
            <person name="Rodriguez-Romero J."/>
            <person name="Ruiz-Herrera J."/>
            <person name="Ruiz-Vazquez R."/>
            <person name="Sanz C."/>
            <person name="Schackwitz W."/>
            <person name="Schmutz J."/>
            <person name="Shahriari M."/>
            <person name="Shelest E."/>
            <person name="Silva-Franco F."/>
            <person name="Soanes D."/>
            <person name="Syed K."/>
            <person name="Tagua V.G."/>
            <person name="Talbot N.J."/>
            <person name="Thon M."/>
            <person name="De vries R.P."/>
            <person name="Wiebenga A."/>
            <person name="Yadav J.S."/>
            <person name="Braun E.L."/>
            <person name="Baker S."/>
            <person name="Garre V."/>
            <person name="Horwitz B."/>
            <person name="Torres-Martinez S."/>
            <person name="Idnurm A."/>
            <person name="Herrera-Estrella A."/>
            <person name="Gabaldon T."/>
            <person name="Grigoriev I.V."/>
        </authorList>
    </citation>
    <scope>NUCLEOTIDE SEQUENCE [LARGE SCALE GENOMIC DNA]</scope>
    <source>
        <strain evidence="11">NRRL 1555(-)</strain>
    </source>
</reference>
<dbReference type="InterPro" id="IPR023244">
    <property type="entry name" value="Brefeldin_A-sensitivity_4"/>
</dbReference>
<feature type="transmembrane region" description="Helical" evidence="6">
    <location>
        <begin position="118"/>
        <end position="139"/>
    </location>
</feature>
<feature type="region of interest" description="Disordered" evidence="5">
    <location>
        <begin position="1"/>
        <end position="49"/>
    </location>
</feature>
<dbReference type="Pfam" id="PF13515">
    <property type="entry name" value="FUSC_2"/>
    <property type="match status" value="1"/>
</dbReference>
<evidence type="ECO:0008006" key="12">
    <source>
        <dbReference type="Google" id="ProtNLM"/>
    </source>
</evidence>
<dbReference type="InterPro" id="IPR049453">
    <property type="entry name" value="Memb_transporter_dom"/>
</dbReference>
<sequence>MPNQDMEMLNQQRQSTEDHVPSSENDKKESTTIRVPTTNASAKSDKPPPTMFSRLKNMMPTFAQSRKTIKSSIALALALIININPTTRGALGDGALLVTIVMVFYFPSKTIGVQTEAVVYGTFGALVGAAWCFLGMYLGNLARDKTNPVPVQPACSAVLAVFLFVATFVINYVRMKLPKANFACINACIQTTMALTQVSIIPGFYPILIWSFMKPIALAGGLSLAVNYFIWPDDSVTNYMLVLKKTLLGCKSFVKEHSDAFLETSLGDLETTLPTILSKVQGDILMLIDSKRAVQREIIYSRVSAQDLSNITRIVKALRPTIHGIGLSWVLKKQYYAEKKDSENKDESKDENLDGEFEKLLQSIQSMQPACEVLVDASQTAITQCVSSLDHFHRFVRTTLNSILWPFPRFFYSGNIEARKQQHIEMTTPSTCPSEKLQQAINQFDEMAGDRLEYFKSLYRNGSSSEHRSLYLIYLYQYNIRENALCTLQLIKYMEELEKTRPGRRLWFPHMSIRKWFKSPEVDANIGGDANNYGEMNQQQGMTLVRTATRQDMNTNNASTEKRSITKTVGGRVYMRDADVEAPVTLRERFFYRTQIVSEWLFETDTVFAFKTAVGVVLGAIPCYMASQVSWYFAWHGQWALITLVLWMTPMTGMFNFTLLLKVIGTILGGVFGIVVWEITQGNPYALVVVCFIVFLPLYHVFFYGNTLRIVALMIKVTMLLIVVYEYDFKRYGTTNYDPVWTLAGKRVLLVLIGIIASSVLMIIPYPVIGRVELRKRLSQTIYDIERSYSIVNASVICASNGKSRTEAQEKSFRQLSLDIRRQIEDERMFLLLSVFEPPLRGKFPKDTYAKLLGSVDNMAGLIQGMSHSVRNVDPVWRNIVANTLIQERKDYLTAIMTTLKLTSSALATKLPLPPYMISPDEARRRFKTALEQKIQNGAPEVSPEAFSGYSAYILNSNTFLEELQTLLKAVEDLVGIDDPNEWLRSRA</sequence>
<keyword evidence="4 6" id="KW-0472">Membrane</keyword>
<feature type="domain" description="Integral membrane bound transporter" evidence="9">
    <location>
        <begin position="630"/>
        <end position="757"/>
    </location>
</feature>
<feature type="transmembrane region" description="Helical" evidence="6">
    <location>
        <begin position="207"/>
        <end position="231"/>
    </location>
</feature>
<dbReference type="VEuPathDB" id="FungiDB:PHYBLDRAFT_138612"/>
<accession>A0A167R834</accession>
<feature type="domain" description="DUF2421" evidence="7">
    <location>
        <begin position="765"/>
        <end position="917"/>
    </location>
</feature>
<keyword evidence="3 6" id="KW-1133">Transmembrane helix</keyword>
<evidence type="ECO:0000313" key="11">
    <source>
        <dbReference type="Proteomes" id="UP000077315"/>
    </source>
</evidence>
<dbReference type="InterPro" id="IPR018820">
    <property type="entry name" value="BRE4-related_DUF2421"/>
</dbReference>
<evidence type="ECO:0000259" key="8">
    <source>
        <dbReference type="Pfam" id="PF10337"/>
    </source>
</evidence>
<evidence type="ECO:0000256" key="6">
    <source>
        <dbReference type="SAM" id="Phobius"/>
    </source>
</evidence>
<name>A0A167R834_PHYB8</name>
<feature type="transmembrane region" description="Helical" evidence="6">
    <location>
        <begin position="747"/>
        <end position="769"/>
    </location>
</feature>
<dbReference type="RefSeq" id="XP_018299109.1">
    <property type="nucleotide sequence ID" value="XM_018430033.1"/>
</dbReference>
<feature type="transmembrane region" description="Helical" evidence="6">
    <location>
        <begin position="90"/>
        <end position="106"/>
    </location>
</feature>
<feature type="transmembrane region" description="Helical" evidence="6">
    <location>
        <begin position="685"/>
        <end position="703"/>
    </location>
</feature>
<feature type="compositionally biased region" description="Polar residues" evidence="5">
    <location>
        <begin position="32"/>
        <end position="42"/>
    </location>
</feature>
<dbReference type="PANTHER" id="PTHR37994">
    <property type="entry name" value="ARAE_2_N DOMAIN-CONTAINING PROTEIN-RELATED"/>
    <property type="match status" value="1"/>
</dbReference>
<dbReference type="Pfam" id="PF10337">
    <property type="entry name" value="ArAE_2_N"/>
    <property type="match status" value="1"/>
</dbReference>
<dbReference type="InParanoid" id="A0A167R834"/>
<evidence type="ECO:0000313" key="10">
    <source>
        <dbReference type="EMBL" id="OAD81069.1"/>
    </source>
</evidence>
<proteinExistence type="predicted"/>
<evidence type="ECO:0000256" key="2">
    <source>
        <dbReference type="ARBA" id="ARBA00022692"/>
    </source>
</evidence>
<feature type="transmembrane region" description="Helical" evidence="6">
    <location>
        <begin position="710"/>
        <end position="727"/>
    </location>
</feature>
<dbReference type="PRINTS" id="PR02047">
    <property type="entry name" value="BREFELDNASP4"/>
</dbReference>
<feature type="transmembrane region" description="Helical" evidence="6">
    <location>
        <begin position="151"/>
        <end position="173"/>
    </location>
</feature>
<organism evidence="10 11">
    <name type="scientific">Phycomyces blakesleeanus (strain ATCC 8743b / DSM 1359 / FGSC 10004 / NBRC 33097 / NRRL 1555)</name>
    <dbReference type="NCBI Taxonomy" id="763407"/>
    <lineage>
        <taxon>Eukaryota</taxon>
        <taxon>Fungi</taxon>
        <taxon>Fungi incertae sedis</taxon>
        <taxon>Mucoromycota</taxon>
        <taxon>Mucoromycotina</taxon>
        <taxon>Mucoromycetes</taxon>
        <taxon>Mucorales</taxon>
        <taxon>Phycomycetaceae</taxon>
        <taxon>Phycomyces</taxon>
    </lineage>
</organism>